<dbReference type="GO" id="GO:0005737">
    <property type="term" value="C:cytoplasm"/>
    <property type="evidence" value="ECO:0007669"/>
    <property type="project" value="TreeGrafter"/>
</dbReference>
<comment type="caution">
    <text evidence="9">The sequence shown here is derived from an EMBL/GenBank/DDBJ whole genome shotgun (WGS) entry which is preliminary data.</text>
</comment>
<accession>A0A2B7Y9X5</accession>
<dbReference type="FunFam" id="3.40.50.12780:FF:000024">
    <property type="entry name" value="Nonribosomal siderophore peptide synthase SidC"/>
    <property type="match status" value="2"/>
</dbReference>
<evidence type="ECO:0000256" key="5">
    <source>
        <dbReference type="ARBA" id="ARBA00029454"/>
    </source>
</evidence>
<keyword evidence="10" id="KW-1185">Reference proteome</keyword>
<dbReference type="NCBIfam" id="NF003417">
    <property type="entry name" value="PRK04813.1"/>
    <property type="match status" value="3"/>
</dbReference>
<gene>
    <name evidence="9" type="ORF">AJ80_04621</name>
</gene>
<dbReference type="SUPFAM" id="SSF52777">
    <property type="entry name" value="CoA-dependent acyltransferases"/>
    <property type="match status" value="12"/>
</dbReference>
<dbReference type="InterPro" id="IPR045851">
    <property type="entry name" value="AMP-bd_C_sf"/>
</dbReference>
<dbReference type="InterPro" id="IPR042099">
    <property type="entry name" value="ANL_N_sf"/>
</dbReference>
<dbReference type="GO" id="GO:0031169">
    <property type="term" value="P:ferrichrome biosynthetic process"/>
    <property type="evidence" value="ECO:0007669"/>
    <property type="project" value="UniProtKB-ARBA"/>
</dbReference>
<dbReference type="Pfam" id="PF13193">
    <property type="entry name" value="AMP-binding_C"/>
    <property type="match status" value="1"/>
</dbReference>
<dbReference type="InterPro" id="IPR023213">
    <property type="entry name" value="CAT-like_dom_sf"/>
</dbReference>
<dbReference type="PROSITE" id="PS50075">
    <property type="entry name" value="CARRIER"/>
    <property type="match status" value="6"/>
</dbReference>
<name>A0A2B7Y9X5_POLH7</name>
<evidence type="ECO:0000256" key="1">
    <source>
        <dbReference type="ARBA" id="ARBA00004924"/>
    </source>
</evidence>
<dbReference type="InterPro" id="IPR020806">
    <property type="entry name" value="PKS_PP-bd"/>
</dbReference>
<keyword evidence="4" id="KW-0436">Ligase</keyword>
<dbReference type="InterPro" id="IPR025110">
    <property type="entry name" value="AMP-bd_C"/>
</dbReference>
<dbReference type="FunFam" id="3.40.50.980:FF:000001">
    <property type="entry name" value="Non-ribosomal peptide synthetase"/>
    <property type="match status" value="2"/>
</dbReference>
<dbReference type="Pfam" id="PF00550">
    <property type="entry name" value="PP-binding"/>
    <property type="match status" value="6"/>
</dbReference>
<keyword evidence="2" id="KW-0596">Phosphopantetheine</keyword>
<dbReference type="PROSITE" id="PS00455">
    <property type="entry name" value="AMP_BINDING"/>
    <property type="match status" value="1"/>
</dbReference>
<dbReference type="GO" id="GO:0031177">
    <property type="term" value="F:phosphopantetheine binding"/>
    <property type="evidence" value="ECO:0007669"/>
    <property type="project" value="InterPro"/>
</dbReference>
<dbReference type="InterPro" id="IPR036736">
    <property type="entry name" value="ACP-like_sf"/>
</dbReference>
<dbReference type="Pfam" id="PF00501">
    <property type="entry name" value="AMP-binding"/>
    <property type="match status" value="3"/>
</dbReference>
<feature type="domain" description="Carrier" evidence="8">
    <location>
        <begin position="2342"/>
        <end position="2415"/>
    </location>
</feature>
<dbReference type="PANTHER" id="PTHR45527">
    <property type="entry name" value="NONRIBOSOMAL PEPTIDE SYNTHETASE"/>
    <property type="match status" value="1"/>
</dbReference>
<feature type="domain" description="Carrier" evidence="8">
    <location>
        <begin position="4536"/>
        <end position="4613"/>
    </location>
</feature>
<evidence type="ECO:0000259" key="8">
    <source>
        <dbReference type="PROSITE" id="PS50075"/>
    </source>
</evidence>
<dbReference type="Proteomes" id="UP000224634">
    <property type="component" value="Unassembled WGS sequence"/>
</dbReference>
<dbReference type="Gene3D" id="3.30.559.30">
    <property type="entry name" value="Nonribosomal peptide synthetase, condensation domain"/>
    <property type="match status" value="6"/>
</dbReference>
<dbReference type="InterPro" id="IPR006162">
    <property type="entry name" value="Ppantetheine_attach_site"/>
</dbReference>
<feature type="domain" description="Carrier" evidence="8">
    <location>
        <begin position="691"/>
        <end position="765"/>
    </location>
</feature>
<comment type="similarity">
    <text evidence="5">Belongs to the NRP synthetase family.</text>
</comment>
<dbReference type="FunFam" id="3.30.300.30:FF:000015">
    <property type="entry name" value="Nonribosomal peptide synthase SidD"/>
    <property type="match status" value="1"/>
</dbReference>
<comment type="pathway">
    <text evidence="1">Siderophore biosynthesis.</text>
</comment>
<dbReference type="InterPro" id="IPR000873">
    <property type="entry name" value="AMP-dep_synth/lig_dom"/>
</dbReference>
<dbReference type="InterPro" id="IPR010071">
    <property type="entry name" value="AA_adenyl_dom"/>
</dbReference>
<dbReference type="NCBIfam" id="TIGR01733">
    <property type="entry name" value="AA-adenyl-dom"/>
    <property type="match status" value="2"/>
</dbReference>
<dbReference type="Gene3D" id="1.10.1200.10">
    <property type="entry name" value="ACP-like"/>
    <property type="match status" value="5"/>
</dbReference>
<sequence>MEACLPERYTGFPDLDYGQEPIPAKTSVDWQAPAAELSIETIILSWASLLQSLTGKECPVFCANGEPVKADLSARSFERVNLDSTLERHGRYTGIFTLDSLSPPDGCAIAVNYSNRTGTITSFGCTTPSYLSQIGRQLASLIRRHVEVCPEDSLDVRNGLELSILNPIPSIYPGPTLLHDLIPINGRESDLAIEFLGQDNTRTSLSYGLLNDLTAKLSSRLIAALKSLPGPPRHDVVIPVLLPQSVDLYLAWLSILRAGAAVCPLNLDAPAERVNFVINDINADIVVTSKNLATKFQKLDRPVVIVHPDDVDASGPNGEIYDPREVQPHDLAYVMYTSGSTGLPKGVGISHLAATQALLAHDELIPPFRRFLQFAAPTFDVSVFEIFFPLFRGATLVSCERSLMLNDLPKVLRQLDVDAAELTPTVAGELVRKRDAVPSLKVLLTIGEMLTRHVIDEFGYSPDKDGILYGMYGPTEATIHCTIASKITAGSRVGNIGVPFKSVSAFVIPFGSTDLSHEGEVEVLPVGHIGELAVGGPQLANGYINREKENKKAFVDTRTYGRLYRTGDKARLLPNGELECLGRISSGQVKLRGQRVELGEIDHVISNVPGARNAAVLVVEGILVAFVLMEQNSLTVQDVHTACGKWLPKFMVPGDIVFCDEFPLLPSGKIDKFALQDDYSRWKRSQRTNTQDFEDDLEREVALCVGNILGSPVGKAESLAAVGLDSLNAIKLASALRRAGIKLDVLQILEADSIQQIGISARNGVENLLESATNEGDTTWDAIIDTAHNSLLNTALAANVQEILPCSPAQTAMLSETARNPKAYCNWIEVEFSTGITAPDVKSAIRALALKNEILRSGFIPIDHPGHSHAQLIWKELEESQFVECTDFNYDWLIDQETGLLHPLKVEVKEISGRIRAVLYLHHALYDGWSWDLILDDLADALLGKPLTLRPAYRTFTEYYMKHIGHDDEQTAISYWHDHLAGIKPSPLPNFNQSSDVPTRHEVLDRPLGIEIRGLDLVARKLLVARQTILQGAFAYLLSLYVGSSDIVFGSVFSGRTLPIDGIEDIIGPCIASLPLRIDTATVRNVRDLLATIHNLNRRALKHGFLPLRDIKQASGLDPSLSLFDALFVWQDTLDGNNSSSKLIQQVDAKDFLEFNLTLELGIRDQKVFARANFQQATIPASQVDIFLSQLEAVASLFIQDPTLLLQDVNSHLSEHILSAENPVFTKQVGLPSLSHSVEVVARSDPERVAIEFLESFDPDTQVSTITRLNYADLDRRSNQLVTYLRSLGLVAGDLIAIFLEKSIDLYIAILAVIKAGAGYVPITPQTPIMRVNTIVNEAKCRICVTNSTLSQSLGQSTCAATVLLDWSTLSDLSTEALEAPVSDASIAYAVFTSGSTGTPKGVLITHRNLQSNIAILSEIYPTFPVSKLLQACSHAFDVSVFEIFYAWDRGMSLCSTTNDVLFRDIEQTICLMDITHLSLTPTVAALVNPDNVPKVRFLVTAGEAITPKVLNNWASRGLYQGITSSFLAAMDSPGLTIYVLGYGPSETTNICTVKPNLVATDFINIIGKPFKNTSAFVASESDTFSLIPRGAVGEFCFGGEQVGAGYLNMPEITGSKFINHLQYGRVYRSGDYGRMLPDGSLAFTGRRDDQVKIRGQRVELTEIDQAIIGHPSVKDCTTIIAEVGKNGVQQLVSFWVTTASSSSLADEFRRIVVLELFEHIRGVLPPYMVPSMLILIGVIPLTGYGKTDKRELLRHLDMMERQSSDLYSCAREVNGDDRQLSDTEAEIVQALSEVTGAPIGDIGLYTSFYQLGLDSISAVSLSRRLKLAGLGQVDISTIMRHSSVETLSRAIKSTRRNDMLDKYILKLDSLFSDDVIEIAKRDIENAGNAIRRVLPCTPLQEAMLSRKSANNSTAYYNNLIFEVAYDADIIRGAWNTLMKRHDILRTCFVPTSDARFAFAQVVLDAVEMPWKSITASNDEIQSAIEKQKSDVQKSTETLVPYAFTLFENTDNGMKLLLLSIHHALYDAEAMTQLLVEAEMVSLGKELPPAVPFDLYLEEMVSLDTKKSDSFWCQYLSDMPSMPLVRTDLKHPTSFGSTSVDLKISLSGLLETCKSLSSTLLSLFQTVWAKLLVCYLERSDICFGNVFSCRNQPIDGVERIVGPCFNTLPVRVKVSPSARNIDMMQDLLRCNTDIIPYQLTSLRRLQSNLRKDGTRLFDTLVLLQSGSPSLNENIWKLVDEDGDMDFPIVCEITQHRENDKIQVCLHHDRSLVSSKDAEGMLGELVVLLDHVLEYPSARVDDSSVLEQAIPSFVERMKLEYKSRETVYGNHVNGETLSSREWSPEAIQVREVLSTLSKIDPIHIEHNTTIFQLGLDSINAVQLSASLRSKGYEISATDILEAPSVASITSCLQQPRKDVSRSSPAFDFGSFQSKHWPSVCREIEVPESYIESIRPCTPIQAGMLALFISSDEEYYFNHLVLKSATPLEIPSLKKAWMAVVDRHEMLRVGFVQVADEKFPFAMITYHKGAYELPWCERTYLEANQNSLALDRAQIAKQTLSQLHRPPWLLTVEQCESHTLLQFSALHALYDAQSLNLILEDVYKLYRGEILPSPIPIQPVQDLILSEGLSNRQECEKFWRTLGEGLHNTKFPDVNPIETTDHGLSVLSRPCSKRLDFLQDRCRRANVTLQAAGQAAWAKLLSSYIGQSGVTFGLVLSGRGTSDGFQDAVFPCLTTVPSHYNLEGSNDDLLQRIMTLNASLMRWQFTPLSKILSWTGTNASLFDTLFVFQKLPSSTTVNDLWDIKDEQSSIEYPVSIELIPSLNALVFRVTFNSNILPQEQANLLLDQLDWLLLDTLSSLDAPCNTIPPVGSSLISALPAKEAKIPSSVELLHNFVEVNAQERPSRVALEFAYRSPGEDLLLKKWTYKELNEAANQYSHLLQQHGASTGQLIGICLDKCPEAYISILAILKLGCAYVALDPGAPIARKQFIMEDSGAKLLLCASTQSSELKTLSGIDIIVMNELKNLDDMPCTPASLARPIQPDDTCYCLYTSGTTGTPKGCEITHSNAVQAMLAFQRLFHPHWDETSRWLQFASFHFDVSVLEQYWSWSVGICVTSCPRDILFEDLAGTIQKLEITHIDLTPSLAKLLHPDDVPSLCRGVFITGGEALRQEIVDAWGPRGVIYNGYGPTEVTIGCTMLPRVSQYDKPSNIGPQFDNVGSFVFRPGTNIPVLRGGVGELCVSGALVGRGYLNRPQLTAERFQRIEELGERVYRTGDLVRVLHDGSFCFLGRIDDQIKLRGQRLEVGEVNDVIARSAAGVREVVTAVMKRSEQSEDHLVSFVTLGIAADGAKRDVSVDFSDKYAIDIQTVKQACCSSLPGYMVPTHVIPLSAIPLSANNKIDYPRLKSIYAKLSLDDIQKLSRQPREGSLDMTPEVNKVISIIATMTESEVGSISPWNSVFELGLDSISVISFARALREAGFDAAQPSLVVKNSTVLSLSKALRASSSGAAITKTLQQAAKQTIAAFAHTHLASVAEELRLSLDDIEGVAPCTPLQEGMISRSLESNKPIYFSNFNFELSSKVDVPRLKSSWLNAQVAVQVLRTKFPLTTSGYVQATLKEDHFPWFEICVENDTEIDNVSQSRYAEWCTPSTRLVEKVWEVGTIAGPAKRWMCLNIFHALYDGSSLPVLLEKVSEAYENQSNFANVPPFLEVLPFGPLHKVPGAESFWTQHLEDIRPGVLPRIKETEDPTSISTSLEIQGLDGLETLRRRLCVTEQAVFLACWLQILKQQFGFTPTIGVIVSGRAIDFNGVNDVIGPMFNTLPCSMASSKASSSYGLIQDCHAYYGYMLQFQHTPLRDIMKWMGWNSGVPLFESLFVFQRQDGRGSGSSEKLWSPVPSYGEPDYPLAFEAERNEAGVSVSIVAQDHILTRESAEDLVIRFKDLLLKILETDTDISDPSSNPSAETAVIFKGLPTTANGHLPDDDRPFEWTSVAVALREEIAALANVDINDIHPTTSIFEIGLDSIDAIKLSSRLNKGDIRLPVSAIMRGRNIEAMMAHIASSDGGVVKLPAYLDEVEEKLLTWLEKEGCDMTTVENILPATPLQEAMVADMVASDYHHYFNHDILEIETHVNMDKLKEAWIKVVKTHPILRTSFIEVGDPSFPFTYAQLVQARGSVLSWKITSMSGKPISYFVEKARREVMTDFSKAPLLRFEVLHEGETRLLLFSITHAMYDGWSLDLLHQDVARSYNSQSCLRPTYRGVLERIVSPSDEASQKFWRGTLRGVRPVPFPKQQHSVGNASVIHRQEKILSTPRVAAASFCKSQGVTLQVLGLTCWSLVLAGYLGKLDVVFGTIASGRDVPDAEQVIFPTMNSIAIRAILHGSRYDMLKYIQDLLVAVGEHQHFPLRKAKALADIGNQSLFDTLFIYQKSPPGEDTQSIQWLYRSTSSVSDVEYPVCVEMEVIGESLLWRIACKDTIMGEQDATELLERIQFVLEEILTRSEQPTLDFTDDGISICLSPQFRDSDTDDDTSKSHRVESTDVEWTKVEEDIRSVLASVSNIPVEQISRQTTIYHLGLDSISAIKVSSLLRKERSILLTVGDMLRALTVPDMAQLAKCGVDSVADKQQHNADSIAKQMLANIEVEQLLKDNRLEVEEVERVIPATSGQVYMLSMHRNSNGQLYFPAFRFRVEGNLGQSQLEDGWHCLTSKLSILRTRFIRTGGQHVPYLQVVLKEAVNPVVWGDDLDQVVQQQGNTENIKASLATLYALQGPDTSTTIMLHIHHVLYDAVSIPRMLEALALYCENVNSEVETGVDISELIAFNNVSSPIEQREHFWKTYLGDYSESIEGDERQRRAERKWSPTRVKRYTPSLIQDVDALEKLSRTSGISIQALFLAAYAKVHLKTMSNTTDLVVGIYLANRSHDLHGLPGMIAPTVNIVPLRIKNPPGTSVLNLAQAIQTDLHEIGRAENSCVSLLEIAQWTGVTLDTFVNFLKLPDAVESAHDNAQRSIHFVPVEDNTAEVNRTQDNEKEVGVGRPDQNGTGLPREVYMPGIDIEAAVRDNSLAVGIFGSIGQIDMAAADRILDELRLEIVGILES</sequence>
<dbReference type="FunFam" id="3.30.300.30:FF:000033">
    <property type="entry name" value="Nonribosomal siderophore peptide synthase SidC"/>
    <property type="match status" value="1"/>
</dbReference>
<dbReference type="Gene3D" id="3.40.50.12780">
    <property type="entry name" value="N-terminal domain of ligase-like"/>
    <property type="match status" value="3"/>
</dbReference>
<protein>
    <recommendedName>
        <fullName evidence="6">Nonribosomal peptide synthetase sidC</fullName>
    </recommendedName>
    <alternativeName>
        <fullName evidence="7">Siderophore peptide synthetase C</fullName>
    </alternativeName>
</protein>
<dbReference type="STRING" id="1447883.A0A2B7Y9X5"/>
<feature type="domain" description="Carrier" evidence="8">
    <location>
        <begin position="3983"/>
        <end position="4059"/>
    </location>
</feature>
<proteinExistence type="inferred from homology"/>
<dbReference type="EMBL" id="PDNA01000060">
    <property type="protein sequence ID" value="PGH18000.1"/>
    <property type="molecule type" value="Genomic_DNA"/>
</dbReference>
<dbReference type="SMART" id="SM00823">
    <property type="entry name" value="PKS_PP"/>
    <property type="match status" value="6"/>
</dbReference>
<dbReference type="OrthoDB" id="416786at2759"/>
<dbReference type="GO" id="GO:0010106">
    <property type="term" value="P:cellular response to iron ion starvation"/>
    <property type="evidence" value="ECO:0007669"/>
    <property type="project" value="UniProtKB-ARBA"/>
</dbReference>
<evidence type="ECO:0000256" key="6">
    <source>
        <dbReference type="ARBA" id="ARBA00067294"/>
    </source>
</evidence>
<dbReference type="InterPro" id="IPR020845">
    <property type="entry name" value="AMP-binding_CS"/>
</dbReference>
<dbReference type="InterPro" id="IPR001242">
    <property type="entry name" value="Condensation_dom"/>
</dbReference>
<evidence type="ECO:0000256" key="7">
    <source>
        <dbReference type="ARBA" id="ARBA00078302"/>
    </source>
</evidence>
<dbReference type="CDD" id="cd19542">
    <property type="entry name" value="CT_NRPS-like"/>
    <property type="match status" value="1"/>
</dbReference>
<feature type="domain" description="Carrier" evidence="8">
    <location>
        <begin position="3426"/>
        <end position="3503"/>
    </location>
</feature>
<dbReference type="Gene3D" id="3.30.300.30">
    <property type="match status" value="3"/>
</dbReference>
<evidence type="ECO:0000256" key="4">
    <source>
        <dbReference type="ARBA" id="ARBA00022598"/>
    </source>
</evidence>
<dbReference type="Pfam" id="PF00668">
    <property type="entry name" value="Condensation"/>
    <property type="match status" value="6"/>
</dbReference>
<dbReference type="GO" id="GO:0016874">
    <property type="term" value="F:ligase activity"/>
    <property type="evidence" value="ECO:0007669"/>
    <property type="project" value="UniProtKB-KW"/>
</dbReference>
<dbReference type="Gene3D" id="3.30.559.10">
    <property type="entry name" value="Chloramphenicol acetyltransferase-like domain"/>
    <property type="match status" value="6"/>
</dbReference>
<evidence type="ECO:0000313" key="10">
    <source>
        <dbReference type="Proteomes" id="UP000224634"/>
    </source>
</evidence>
<dbReference type="InterPro" id="IPR009081">
    <property type="entry name" value="PP-bd_ACP"/>
</dbReference>
<dbReference type="GO" id="GO:0043041">
    <property type="term" value="P:amino acid activation for nonribosomal peptide biosynthetic process"/>
    <property type="evidence" value="ECO:0007669"/>
    <property type="project" value="TreeGrafter"/>
</dbReference>
<dbReference type="CDD" id="cd05918">
    <property type="entry name" value="A_NRPS_SidN3_like"/>
    <property type="match status" value="1"/>
</dbReference>
<dbReference type="SUPFAM" id="SSF47336">
    <property type="entry name" value="ACP-like"/>
    <property type="match status" value="6"/>
</dbReference>
<dbReference type="PROSITE" id="PS00012">
    <property type="entry name" value="PHOSPHOPANTETHEINE"/>
    <property type="match status" value="4"/>
</dbReference>
<evidence type="ECO:0000313" key="9">
    <source>
        <dbReference type="EMBL" id="PGH18000.1"/>
    </source>
</evidence>
<dbReference type="PANTHER" id="PTHR45527:SF1">
    <property type="entry name" value="FATTY ACID SYNTHASE"/>
    <property type="match status" value="1"/>
</dbReference>
<dbReference type="SUPFAM" id="SSF56801">
    <property type="entry name" value="Acetyl-CoA synthetase-like"/>
    <property type="match status" value="3"/>
</dbReference>
<reference evidence="9 10" key="1">
    <citation type="submission" date="2017-10" db="EMBL/GenBank/DDBJ databases">
        <title>Comparative genomics in systemic dimorphic fungi from Ajellomycetaceae.</title>
        <authorList>
            <person name="Munoz J.F."/>
            <person name="Mcewen J.G."/>
            <person name="Clay O.K."/>
            <person name="Cuomo C.A."/>
        </authorList>
    </citation>
    <scope>NUCLEOTIDE SEQUENCE [LARGE SCALE GENOMIC DNA]</scope>
    <source>
        <strain evidence="9 10">UAMH7299</strain>
    </source>
</reference>
<evidence type="ECO:0000256" key="3">
    <source>
        <dbReference type="ARBA" id="ARBA00022553"/>
    </source>
</evidence>
<keyword evidence="3" id="KW-0597">Phosphoprotein</keyword>
<organism evidence="9 10">
    <name type="scientific">Polytolypa hystricis (strain UAMH7299)</name>
    <dbReference type="NCBI Taxonomy" id="1447883"/>
    <lineage>
        <taxon>Eukaryota</taxon>
        <taxon>Fungi</taxon>
        <taxon>Dikarya</taxon>
        <taxon>Ascomycota</taxon>
        <taxon>Pezizomycotina</taxon>
        <taxon>Eurotiomycetes</taxon>
        <taxon>Eurotiomycetidae</taxon>
        <taxon>Onygenales</taxon>
        <taxon>Onygenales incertae sedis</taxon>
        <taxon>Polytolypa</taxon>
    </lineage>
</organism>
<evidence type="ECO:0000256" key="2">
    <source>
        <dbReference type="ARBA" id="ARBA00022450"/>
    </source>
</evidence>
<feature type="domain" description="Carrier" evidence="8">
    <location>
        <begin position="1779"/>
        <end position="1856"/>
    </location>
</feature>